<evidence type="ECO:0000256" key="1">
    <source>
        <dbReference type="ARBA" id="ARBA00022741"/>
    </source>
</evidence>
<dbReference type="Gene3D" id="3.90.1200.10">
    <property type="match status" value="1"/>
</dbReference>
<accession>G4QC75</accession>
<dbReference type="Pfam" id="PF01636">
    <property type="entry name" value="APH"/>
    <property type="match status" value="1"/>
</dbReference>
<evidence type="ECO:0000256" key="2">
    <source>
        <dbReference type="ARBA" id="ARBA00022840"/>
    </source>
</evidence>
<proteinExistence type="predicted"/>
<dbReference type="AlphaFoldDB" id="G4QC75"/>
<dbReference type="InterPro" id="IPR002575">
    <property type="entry name" value="Aminoglycoside_PTrfase"/>
</dbReference>
<gene>
    <name evidence="4" type="ordered locus">TASI_1301</name>
</gene>
<keyword evidence="4" id="KW-0808">Transferase</keyword>
<evidence type="ECO:0000259" key="3">
    <source>
        <dbReference type="Pfam" id="PF01636"/>
    </source>
</evidence>
<dbReference type="Proteomes" id="UP000009284">
    <property type="component" value="Chromosome"/>
</dbReference>
<dbReference type="RefSeq" id="WP_014111938.1">
    <property type="nucleotide sequence ID" value="NC_016043.1"/>
</dbReference>
<dbReference type="EMBL" id="CP003059">
    <property type="protein sequence ID" value="AEP37044.1"/>
    <property type="molecule type" value="Genomic_DNA"/>
</dbReference>
<sequence>MAITLDSRLETIREWLHKFQTKYHLDLSSMRPASSDASFRRYFRVDGLNSSYIVMDAPQEKENCEPFVDIATRLNKVNVNVPDILERDSDLGFMLLSDLGESNFFHILKTGISDKEVQNMYLKALKELIKMQKADTEALPQYSKEKMIEELNLFPEWYVQKHSKFELNESQKETLKNIFELVCERTSQEPKVFVHRDFHSPNIMYTSEQNAPGIIDFQDAVVGPISYDLVSLVMDARTTWDEPQQIDWAIRYWELAKDAGLPVPEDFAIFHENYEWMGLQRNLRILGVFARLSIRDGKHHYLDHIPRVKKYVHQVAARYSQLRPISNLLNEIDKIQTGFGYTF</sequence>
<dbReference type="PANTHER" id="PTHR33540">
    <property type="entry name" value="TRNA THREONYLCARBAMOYLADENOSINE BIOSYNTHESIS PROTEIN TSAE"/>
    <property type="match status" value="1"/>
</dbReference>
<organism evidence="4 5">
    <name type="scientific">Taylorella asinigenitalis (strain MCE3)</name>
    <dbReference type="NCBI Taxonomy" id="1008459"/>
    <lineage>
        <taxon>Bacteria</taxon>
        <taxon>Pseudomonadati</taxon>
        <taxon>Pseudomonadota</taxon>
        <taxon>Betaproteobacteria</taxon>
        <taxon>Burkholderiales</taxon>
        <taxon>Alcaligenaceae</taxon>
        <taxon>Taylorella</taxon>
    </lineage>
</organism>
<dbReference type="InterPro" id="IPR011009">
    <property type="entry name" value="Kinase-like_dom_sf"/>
</dbReference>
<keyword evidence="2" id="KW-0067">ATP-binding</keyword>
<keyword evidence="5" id="KW-1185">Reference proteome</keyword>
<dbReference type="HOGENOM" id="CLU_021467_1_0_4"/>
<reference key="1">
    <citation type="submission" date="2011-09" db="EMBL/GenBank/DDBJ databases">
        <title>Genomic characterization of the Taylorella genus.</title>
        <authorList>
            <person name="Hebert L."/>
            <person name="Moumen B."/>
            <person name="Pons N."/>
            <person name="Duquesne F."/>
            <person name="Breuil M.-F."/>
            <person name="Goux D."/>
            <person name="Batto J.-M."/>
            <person name="Renault P."/>
            <person name="Laugier C."/>
            <person name="Petry S."/>
        </authorList>
    </citation>
    <scope>NUCLEOTIDE SEQUENCE</scope>
    <source>
        <strain>MCE3</strain>
    </source>
</reference>
<dbReference type="STRING" id="1008459.TASI_1301"/>
<dbReference type="SUPFAM" id="SSF56112">
    <property type="entry name" value="Protein kinase-like (PK-like)"/>
    <property type="match status" value="1"/>
</dbReference>
<dbReference type="Gene3D" id="3.30.200.20">
    <property type="entry name" value="Phosphorylase Kinase, domain 1"/>
    <property type="match status" value="1"/>
</dbReference>
<protein>
    <submittedName>
        <fullName evidence="4">Phosphotransferase</fullName>
    </submittedName>
</protein>
<dbReference type="GO" id="GO:0005524">
    <property type="term" value="F:ATP binding"/>
    <property type="evidence" value="ECO:0007669"/>
    <property type="project" value="UniProtKB-KW"/>
</dbReference>
<keyword evidence="1" id="KW-0547">Nucleotide-binding</keyword>
<feature type="domain" description="Aminoglycoside phosphotransferase" evidence="3">
    <location>
        <begin position="30"/>
        <end position="256"/>
    </location>
</feature>
<dbReference type="KEGG" id="tas:TASI_1301"/>
<dbReference type="GO" id="GO:0016740">
    <property type="term" value="F:transferase activity"/>
    <property type="evidence" value="ECO:0007669"/>
    <property type="project" value="UniProtKB-KW"/>
</dbReference>
<reference evidence="4 5" key="2">
    <citation type="journal article" date="2012" name="PLoS ONE">
        <title>Genomic characterization of the taylorella genus.</title>
        <authorList>
            <person name="Hebert L."/>
            <person name="Moumen B."/>
            <person name="Pons N."/>
            <person name="Duquesne F."/>
            <person name="Breuil M.F."/>
            <person name="Goux D."/>
            <person name="Batto J.M."/>
            <person name="Laugier C."/>
            <person name="Renault P."/>
            <person name="Petry S."/>
        </authorList>
    </citation>
    <scope>NUCLEOTIDE SEQUENCE [LARGE SCALE GENOMIC DNA]</scope>
    <source>
        <strain evidence="4 5">MCE3</strain>
    </source>
</reference>
<name>G4QC75_TAYAM</name>
<evidence type="ECO:0000313" key="5">
    <source>
        <dbReference type="Proteomes" id="UP000009284"/>
    </source>
</evidence>
<dbReference type="eggNOG" id="COG3178">
    <property type="taxonomic scope" value="Bacteria"/>
</dbReference>
<dbReference type="OrthoDB" id="9809275at2"/>
<dbReference type="PANTHER" id="PTHR33540:SF1">
    <property type="entry name" value="N-ACETYLMURAMATE_N-ACETYLGLUCOSAMINE KINASE"/>
    <property type="match status" value="1"/>
</dbReference>
<evidence type="ECO:0000313" key="4">
    <source>
        <dbReference type="EMBL" id="AEP37044.1"/>
    </source>
</evidence>